<evidence type="ECO:0000313" key="4">
    <source>
        <dbReference type="EMBL" id="EJD40214.1"/>
    </source>
</evidence>
<dbReference type="InterPro" id="IPR051624">
    <property type="entry name" value="RMD1/Sad1-interacting"/>
</dbReference>
<dbReference type="EMBL" id="JH687805">
    <property type="protein sequence ID" value="EJD40214.1"/>
    <property type="molecule type" value="Genomic_DNA"/>
</dbReference>
<evidence type="ECO:0000259" key="3">
    <source>
        <dbReference type="Pfam" id="PF02582"/>
    </source>
</evidence>
<dbReference type="OMA" id="NERCQVF"/>
<evidence type="ECO:0000256" key="2">
    <source>
        <dbReference type="SAM" id="Phobius"/>
    </source>
</evidence>
<feature type="domain" description="DUF155" evidence="3">
    <location>
        <begin position="209"/>
        <end position="385"/>
    </location>
</feature>
<accession>J0WWN1</accession>
<dbReference type="PANTHER" id="PTHR16255">
    <property type="entry name" value="REQUIRED FOR MEIOTIC NUCLEAR DIVISION PROTEIN 1 HOMOLOG"/>
    <property type="match status" value="1"/>
</dbReference>
<dbReference type="AlphaFoldDB" id="J0WWN1"/>
<dbReference type="Pfam" id="PF02582">
    <property type="entry name" value="DUF155"/>
    <property type="match status" value="1"/>
</dbReference>
<comment type="similarity">
    <text evidence="1">Belongs to the RMD1/sif2 family.</text>
</comment>
<protein>
    <submittedName>
        <fullName evidence="4">DUF155-domain-containing protein</fullName>
    </submittedName>
</protein>
<dbReference type="FunCoup" id="J0WWN1">
    <property type="interactions" value="8"/>
</dbReference>
<dbReference type="InParanoid" id="J0WWN1"/>
<dbReference type="GO" id="GO:0005739">
    <property type="term" value="C:mitochondrion"/>
    <property type="evidence" value="ECO:0007669"/>
    <property type="project" value="UniProtKB-ARBA"/>
</dbReference>
<dbReference type="OrthoDB" id="18302at2759"/>
<keyword evidence="2" id="KW-0812">Transmembrane</keyword>
<gene>
    <name evidence="4" type="ORF">AURDEDRAFT_107082</name>
</gene>
<feature type="transmembrane region" description="Helical" evidence="2">
    <location>
        <begin position="410"/>
        <end position="431"/>
    </location>
</feature>
<dbReference type="eggNOG" id="KOG2861">
    <property type="taxonomic scope" value="Eukaryota"/>
</dbReference>
<proteinExistence type="inferred from homology"/>
<dbReference type="KEGG" id="adl:AURDEDRAFT_107082"/>
<keyword evidence="5" id="KW-1185">Reference proteome</keyword>
<keyword evidence="2" id="KW-1133">Transmembrane helix</keyword>
<keyword evidence="2" id="KW-0472">Membrane</keyword>
<evidence type="ECO:0000313" key="5">
    <source>
        <dbReference type="Proteomes" id="UP000006514"/>
    </source>
</evidence>
<dbReference type="Proteomes" id="UP000006514">
    <property type="component" value="Unassembled WGS sequence"/>
</dbReference>
<dbReference type="PANTHER" id="PTHR16255:SF4">
    <property type="entry name" value="SPORULATION PROTEIN RMD8"/>
    <property type="match status" value="1"/>
</dbReference>
<reference evidence="5" key="1">
    <citation type="journal article" date="2012" name="Science">
        <title>The Paleozoic origin of enzymatic lignin decomposition reconstructed from 31 fungal genomes.</title>
        <authorList>
            <person name="Floudas D."/>
            <person name="Binder M."/>
            <person name="Riley R."/>
            <person name="Barry K."/>
            <person name="Blanchette R.A."/>
            <person name="Henrissat B."/>
            <person name="Martinez A.T."/>
            <person name="Otillar R."/>
            <person name="Spatafora J.W."/>
            <person name="Yadav J.S."/>
            <person name="Aerts A."/>
            <person name="Benoit I."/>
            <person name="Boyd A."/>
            <person name="Carlson A."/>
            <person name="Copeland A."/>
            <person name="Coutinho P.M."/>
            <person name="de Vries R.P."/>
            <person name="Ferreira P."/>
            <person name="Findley K."/>
            <person name="Foster B."/>
            <person name="Gaskell J."/>
            <person name="Glotzer D."/>
            <person name="Gorecki P."/>
            <person name="Heitman J."/>
            <person name="Hesse C."/>
            <person name="Hori C."/>
            <person name="Igarashi K."/>
            <person name="Jurgens J.A."/>
            <person name="Kallen N."/>
            <person name="Kersten P."/>
            <person name="Kohler A."/>
            <person name="Kuees U."/>
            <person name="Kumar T.K.A."/>
            <person name="Kuo A."/>
            <person name="LaButti K."/>
            <person name="Larrondo L.F."/>
            <person name="Lindquist E."/>
            <person name="Ling A."/>
            <person name="Lombard V."/>
            <person name="Lucas S."/>
            <person name="Lundell T."/>
            <person name="Martin R."/>
            <person name="McLaughlin D.J."/>
            <person name="Morgenstern I."/>
            <person name="Morin E."/>
            <person name="Murat C."/>
            <person name="Nagy L.G."/>
            <person name="Nolan M."/>
            <person name="Ohm R.A."/>
            <person name="Patyshakuliyeva A."/>
            <person name="Rokas A."/>
            <person name="Ruiz-Duenas F.J."/>
            <person name="Sabat G."/>
            <person name="Salamov A."/>
            <person name="Samejima M."/>
            <person name="Schmutz J."/>
            <person name="Slot J.C."/>
            <person name="St John F."/>
            <person name="Stenlid J."/>
            <person name="Sun H."/>
            <person name="Sun S."/>
            <person name="Syed K."/>
            <person name="Tsang A."/>
            <person name="Wiebenga A."/>
            <person name="Young D."/>
            <person name="Pisabarro A."/>
            <person name="Eastwood D.C."/>
            <person name="Martin F."/>
            <person name="Cullen D."/>
            <person name="Grigoriev I.V."/>
            <person name="Hibbett D.S."/>
        </authorList>
    </citation>
    <scope>NUCLEOTIDE SEQUENCE [LARGE SCALE GENOMIC DNA]</scope>
    <source>
        <strain evidence="5">TFB10046</strain>
    </source>
</reference>
<evidence type="ECO:0000256" key="1">
    <source>
        <dbReference type="ARBA" id="ARBA00008306"/>
    </source>
</evidence>
<organism evidence="4 5">
    <name type="scientific">Auricularia subglabra (strain TFB-10046 / SS5)</name>
    <name type="common">White-rot fungus</name>
    <name type="synonym">Auricularia delicata (strain TFB10046)</name>
    <dbReference type="NCBI Taxonomy" id="717982"/>
    <lineage>
        <taxon>Eukaryota</taxon>
        <taxon>Fungi</taxon>
        <taxon>Dikarya</taxon>
        <taxon>Basidiomycota</taxon>
        <taxon>Agaricomycotina</taxon>
        <taxon>Agaricomycetes</taxon>
        <taxon>Auriculariales</taxon>
        <taxon>Auriculariaceae</taxon>
        <taxon>Auricularia</taxon>
    </lineage>
</organism>
<sequence length="489" mass="54692">MPGVRERKLSIGATVAADATKVQARTTKTAQKHVVLPSEAQTKPLPARADDEESFAHSRAERMTKEQREQEGFRRLTAYCVADGFKMKLLAAFLKREHAVSPRIYDEALYAMYHLPLLPGYSQEANVRSSLPPKTPGGKTMLGNMTDAEELGYEGTYFAGQTDYTTDPEGFIPSSSPPVPTTLRQRKKQQSTPVEATNDFLLEEMTSDVIFFQYGVVVFYGLDEEQERSILEDTINAGIWIGARDDERWEIEQCHYIHDPSVDYPRIYNDFFTLKSRSHLLKLSISHAIAQSTLLATFETSTQSVLSHPSTVSIPRRLASAGSLRLHRSEAMRLTGRLFKLRRDVNLVSNVLDTPELFWSEASLVGLYDAVREYFEIGPRVQVLNEKLKVASDLLDIIHEHLNNGAMERITWTIIWLIVVACIVEFSEVLARLVVDARRSGHHAGAADVVMTAATSAAQPWRLMKRVVTPSPVRLVARIISGSFGSPSA</sequence>
<name>J0WWN1_AURST</name>
<dbReference type="InterPro" id="IPR003734">
    <property type="entry name" value="DUF155"/>
</dbReference>